<evidence type="ECO:0000256" key="9">
    <source>
        <dbReference type="ARBA" id="ARBA00023012"/>
    </source>
</evidence>
<dbReference type="Gene3D" id="1.10.287.130">
    <property type="match status" value="1"/>
</dbReference>
<feature type="domain" description="HAMP" evidence="14">
    <location>
        <begin position="205"/>
        <end position="255"/>
    </location>
</feature>
<feature type="compositionally biased region" description="Basic and acidic residues" evidence="11">
    <location>
        <begin position="483"/>
        <end position="500"/>
    </location>
</feature>
<keyword evidence="7 15" id="KW-0418">Kinase</keyword>
<evidence type="ECO:0000256" key="3">
    <source>
        <dbReference type="ARBA" id="ARBA00012438"/>
    </source>
</evidence>
<dbReference type="SMART" id="SM00387">
    <property type="entry name" value="HATPase_c"/>
    <property type="match status" value="1"/>
</dbReference>
<dbReference type="SUPFAM" id="SSF55874">
    <property type="entry name" value="ATPase domain of HSP90 chaperone/DNA topoisomerase II/histidine kinase"/>
    <property type="match status" value="1"/>
</dbReference>
<feature type="region of interest" description="Disordered" evidence="11">
    <location>
        <begin position="474"/>
        <end position="500"/>
    </location>
</feature>
<dbReference type="InterPro" id="IPR004358">
    <property type="entry name" value="Sig_transdc_His_kin-like_C"/>
</dbReference>
<keyword evidence="4" id="KW-0597">Phosphoprotein</keyword>
<evidence type="ECO:0000313" key="16">
    <source>
        <dbReference type="Proteomes" id="UP000315700"/>
    </source>
</evidence>
<dbReference type="InterPro" id="IPR003661">
    <property type="entry name" value="HisK_dim/P_dom"/>
</dbReference>
<name>A0A517SDB6_9PLAN</name>
<dbReference type="InterPro" id="IPR036097">
    <property type="entry name" value="HisK_dim/P_sf"/>
</dbReference>
<evidence type="ECO:0000256" key="10">
    <source>
        <dbReference type="ARBA" id="ARBA00023136"/>
    </source>
</evidence>
<feature type="domain" description="Histidine kinase" evidence="13">
    <location>
        <begin position="263"/>
        <end position="477"/>
    </location>
</feature>
<keyword evidence="6 12" id="KW-0812">Transmembrane</keyword>
<dbReference type="EMBL" id="CP036271">
    <property type="protein sequence ID" value="QDT54120.1"/>
    <property type="molecule type" value="Genomic_DNA"/>
</dbReference>
<evidence type="ECO:0000256" key="6">
    <source>
        <dbReference type="ARBA" id="ARBA00022692"/>
    </source>
</evidence>
<evidence type="ECO:0000256" key="4">
    <source>
        <dbReference type="ARBA" id="ARBA00022553"/>
    </source>
</evidence>
<dbReference type="CDD" id="cd00075">
    <property type="entry name" value="HATPase"/>
    <property type="match status" value="1"/>
</dbReference>
<keyword evidence="5 15" id="KW-0808">Transferase</keyword>
<evidence type="ECO:0000259" key="14">
    <source>
        <dbReference type="PROSITE" id="PS50885"/>
    </source>
</evidence>
<sequence>MTLVNRVSAFFLIALASSLAGFSLLLYGLMERNLTQQFHQRMHSAINTLIAAIEDEPDDVKWERSDHTVAIGAEDGLEEIRWAVFNEVGGTVDHSGNLSLEEERDLAEVARYELGRDSMDPEGTVHTHFRRGDREYLTAFRSAEAPKPVEERTSLEFSRLVVAVMCSNESLDRNLHELALLVGGLSIGTFLLAAIAGRWYCIKALRPVRIMADRARSVTAADFRMRLPVTDQRDEVAELALAFNSLLDQLQGAFERQQRFTGDAAHQLRTPLTVLQGQIDVTLRRPRTPEEYNRTLTLLREQATEMHQAVEGLLFLARAEGEGHPPVFEEGDVATWISRQLERWNIHTRRMDLVVQVEPDLRLSTSWALLSQLLHNLVDNAFKYSAPGSQVIVKAVRQADEFVLSVQDHGHGIFKEDQPAIFEPFFRSKSARRSGVPGVGLGLPIVQRIAQALQGRIEFESIPDEGSTFRLRVPLHPGSLGATEERPRGQVVDREPAATT</sequence>
<comment type="catalytic activity">
    <reaction evidence="1">
        <text>ATP + protein L-histidine = ADP + protein N-phospho-L-histidine.</text>
        <dbReference type="EC" id="2.7.13.3"/>
    </reaction>
</comment>
<dbReference type="PANTHER" id="PTHR45436:SF5">
    <property type="entry name" value="SENSOR HISTIDINE KINASE TRCS"/>
    <property type="match status" value="1"/>
</dbReference>
<dbReference type="Pfam" id="PF02518">
    <property type="entry name" value="HATPase_c"/>
    <property type="match status" value="1"/>
</dbReference>
<dbReference type="OrthoDB" id="9786919at2"/>
<dbReference type="SUPFAM" id="SSF158472">
    <property type="entry name" value="HAMP domain-like"/>
    <property type="match status" value="1"/>
</dbReference>
<dbReference type="Gene3D" id="6.10.340.10">
    <property type="match status" value="1"/>
</dbReference>
<evidence type="ECO:0000256" key="12">
    <source>
        <dbReference type="SAM" id="Phobius"/>
    </source>
</evidence>
<dbReference type="Gene3D" id="3.30.565.10">
    <property type="entry name" value="Histidine kinase-like ATPase, C-terminal domain"/>
    <property type="match status" value="1"/>
</dbReference>
<dbReference type="PROSITE" id="PS50109">
    <property type="entry name" value="HIS_KIN"/>
    <property type="match status" value="1"/>
</dbReference>
<dbReference type="CDD" id="cd06225">
    <property type="entry name" value="HAMP"/>
    <property type="match status" value="1"/>
</dbReference>
<dbReference type="GO" id="GO:0000155">
    <property type="term" value="F:phosphorelay sensor kinase activity"/>
    <property type="evidence" value="ECO:0007669"/>
    <property type="project" value="InterPro"/>
</dbReference>
<dbReference type="InParanoid" id="A0A517SDB6"/>
<dbReference type="InterPro" id="IPR050428">
    <property type="entry name" value="TCS_sensor_his_kinase"/>
</dbReference>
<dbReference type="CDD" id="cd00082">
    <property type="entry name" value="HisKA"/>
    <property type="match status" value="1"/>
</dbReference>
<dbReference type="Proteomes" id="UP000315700">
    <property type="component" value="Chromosome"/>
</dbReference>
<evidence type="ECO:0000256" key="5">
    <source>
        <dbReference type="ARBA" id="ARBA00022679"/>
    </source>
</evidence>
<dbReference type="PRINTS" id="PR00344">
    <property type="entry name" value="BCTRLSENSOR"/>
</dbReference>
<evidence type="ECO:0000256" key="7">
    <source>
        <dbReference type="ARBA" id="ARBA00022777"/>
    </source>
</evidence>
<keyword evidence="16" id="KW-1185">Reference proteome</keyword>
<accession>A0A517SDB6</accession>
<feature type="transmembrane region" description="Helical" evidence="12">
    <location>
        <begin position="178"/>
        <end position="200"/>
    </location>
</feature>
<dbReference type="SMART" id="SM00388">
    <property type="entry name" value="HisKA"/>
    <property type="match status" value="1"/>
</dbReference>
<evidence type="ECO:0000256" key="11">
    <source>
        <dbReference type="SAM" id="MobiDB-lite"/>
    </source>
</evidence>
<dbReference type="AlphaFoldDB" id="A0A517SDB6"/>
<dbReference type="SMART" id="SM00304">
    <property type="entry name" value="HAMP"/>
    <property type="match status" value="1"/>
</dbReference>
<comment type="subcellular location">
    <subcellularLocation>
        <location evidence="2">Membrane</location>
    </subcellularLocation>
</comment>
<dbReference type="PROSITE" id="PS50885">
    <property type="entry name" value="HAMP"/>
    <property type="match status" value="1"/>
</dbReference>
<dbReference type="InterPro" id="IPR003660">
    <property type="entry name" value="HAMP_dom"/>
</dbReference>
<evidence type="ECO:0000256" key="8">
    <source>
        <dbReference type="ARBA" id="ARBA00022989"/>
    </source>
</evidence>
<dbReference type="InterPro" id="IPR003594">
    <property type="entry name" value="HATPase_dom"/>
</dbReference>
<dbReference type="RefSeq" id="WP_145029897.1">
    <property type="nucleotide sequence ID" value="NZ_CP036271.1"/>
</dbReference>
<dbReference type="KEGG" id="ccos:Pan44_21470"/>
<dbReference type="InterPro" id="IPR036890">
    <property type="entry name" value="HATPase_C_sf"/>
</dbReference>
<dbReference type="EC" id="2.7.13.3" evidence="3"/>
<organism evidence="15 16">
    <name type="scientific">Caulifigura coniformis</name>
    <dbReference type="NCBI Taxonomy" id="2527983"/>
    <lineage>
        <taxon>Bacteria</taxon>
        <taxon>Pseudomonadati</taxon>
        <taxon>Planctomycetota</taxon>
        <taxon>Planctomycetia</taxon>
        <taxon>Planctomycetales</taxon>
        <taxon>Planctomycetaceae</taxon>
        <taxon>Caulifigura</taxon>
    </lineage>
</organism>
<evidence type="ECO:0000256" key="2">
    <source>
        <dbReference type="ARBA" id="ARBA00004370"/>
    </source>
</evidence>
<dbReference type="Pfam" id="PF00512">
    <property type="entry name" value="HisKA"/>
    <property type="match status" value="1"/>
</dbReference>
<dbReference type="Pfam" id="PF00672">
    <property type="entry name" value="HAMP"/>
    <property type="match status" value="1"/>
</dbReference>
<keyword evidence="10 12" id="KW-0472">Membrane</keyword>
<evidence type="ECO:0000313" key="15">
    <source>
        <dbReference type="EMBL" id="QDT54120.1"/>
    </source>
</evidence>
<dbReference type="PANTHER" id="PTHR45436">
    <property type="entry name" value="SENSOR HISTIDINE KINASE YKOH"/>
    <property type="match status" value="1"/>
</dbReference>
<protein>
    <recommendedName>
        <fullName evidence="3">histidine kinase</fullName>
        <ecNumber evidence="3">2.7.13.3</ecNumber>
    </recommendedName>
</protein>
<dbReference type="InterPro" id="IPR005467">
    <property type="entry name" value="His_kinase_dom"/>
</dbReference>
<keyword evidence="9" id="KW-0902">Two-component regulatory system</keyword>
<dbReference type="GO" id="GO:0005886">
    <property type="term" value="C:plasma membrane"/>
    <property type="evidence" value="ECO:0007669"/>
    <property type="project" value="TreeGrafter"/>
</dbReference>
<gene>
    <name evidence="15" type="primary">arlS</name>
    <name evidence="15" type="ORF">Pan44_21470</name>
</gene>
<dbReference type="SUPFAM" id="SSF47384">
    <property type="entry name" value="Homodimeric domain of signal transducing histidine kinase"/>
    <property type="match status" value="1"/>
</dbReference>
<keyword evidence="8 12" id="KW-1133">Transmembrane helix</keyword>
<evidence type="ECO:0000259" key="13">
    <source>
        <dbReference type="PROSITE" id="PS50109"/>
    </source>
</evidence>
<feature type="transmembrane region" description="Helical" evidence="12">
    <location>
        <begin position="6"/>
        <end position="29"/>
    </location>
</feature>
<evidence type="ECO:0000256" key="1">
    <source>
        <dbReference type="ARBA" id="ARBA00000085"/>
    </source>
</evidence>
<reference evidence="15 16" key="1">
    <citation type="submission" date="2019-02" db="EMBL/GenBank/DDBJ databases">
        <title>Deep-cultivation of Planctomycetes and their phenomic and genomic characterization uncovers novel biology.</title>
        <authorList>
            <person name="Wiegand S."/>
            <person name="Jogler M."/>
            <person name="Boedeker C."/>
            <person name="Pinto D."/>
            <person name="Vollmers J."/>
            <person name="Rivas-Marin E."/>
            <person name="Kohn T."/>
            <person name="Peeters S.H."/>
            <person name="Heuer A."/>
            <person name="Rast P."/>
            <person name="Oberbeckmann S."/>
            <person name="Bunk B."/>
            <person name="Jeske O."/>
            <person name="Meyerdierks A."/>
            <person name="Storesund J.E."/>
            <person name="Kallscheuer N."/>
            <person name="Luecker S."/>
            <person name="Lage O.M."/>
            <person name="Pohl T."/>
            <person name="Merkel B.J."/>
            <person name="Hornburger P."/>
            <person name="Mueller R.-W."/>
            <person name="Bruemmer F."/>
            <person name="Labrenz M."/>
            <person name="Spormann A.M."/>
            <person name="Op den Camp H."/>
            <person name="Overmann J."/>
            <person name="Amann R."/>
            <person name="Jetten M.S.M."/>
            <person name="Mascher T."/>
            <person name="Medema M.H."/>
            <person name="Devos D.P."/>
            <person name="Kaster A.-K."/>
            <person name="Ovreas L."/>
            <person name="Rohde M."/>
            <person name="Galperin M.Y."/>
            <person name="Jogler C."/>
        </authorList>
    </citation>
    <scope>NUCLEOTIDE SEQUENCE [LARGE SCALE GENOMIC DNA]</scope>
    <source>
        <strain evidence="15 16">Pan44</strain>
    </source>
</reference>
<proteinExistence type="predicted"/>